<protein>
    <recommendedName>
        <fullName evidence="4">DUF1178 domain-containing protein</fullName>
    </recommendedName>
</protein>
<evidence type="ECO:0000313" key="3">
    <source>
        <dbReference type="Proteomes" id="UP000214610"/>
    </source>
</evidence>
<keyword evidence="1" id="KW-0175">Coiled coil</keyword>
<dbReference type="RefSeq" id="WP_066593040.1">
    <property type="nucleotide sequence ID" value="NZ_CAMVZA010000007.1"/>
</dbReference>
<name>A0A227KNP8_9BURK</name>
<dbReference type="EMBL" id="NHMP01000003">
    <property type="protein sequence ID" value="OXE49656.1"/>
    <property type="molecule type" value="Genomic_DNA"/>
</dbReference>
<dbReference type="InterPro" id="IPR009562">
    <property type="entry name" value="DUF1178"/>
</dbReference>
<dbReference type="AlphaFoldDB" id="A0A227KNP8"/>
<reference evidence="3" key="1">
    <citation type="submission" date="2017-05" db="EMBL/GenBank/DDBJ databases">
        <title>Improved OligoMM genomes.</title>
        <authorList>
            <person name="Garzetti D."/>
        </authorList>
    </citation>
    <scope>NUCLEOTIDE SEQUENCE [LARGE SCALE GENOMIC DNA]</scope>
    <source>
        <strain evidence="3">YL45</strain>
    </source>
</reference>
<dbReference type="GeneID" id="78361552"/>
<evidence type="ECO:0000256" key="1">
    <source>
        <dbReference type="SAM" id="Coils"/>
    </source>
</evidence>
<comment type="caution">
    <text evidence="2">The sequence shown here is derived from an EMBL/GenBank/DDBJ whole genome shotgun (WGS) entry which is preliminary data.</text>
</comment>
<proteinExistence type="predicted"/>
<dbReference type="Pfam" id="PF06676">
    <property type="entry name" value="DUF1178"/>
    <property type="match status" value="1"/>
</dbReference>
<organism evidence="2 3">
    <name type="scientific">Turicimonas muris</name>
    <dbReference type="NCBI Taxonomy" id="1796652"/>
    <lineage>
        <taxon>Bacteria</taxon>
        <taxon>Pseudomonadati</taxon>
        <taxon>Pseudomonadota</taxon>
        <taxon>Betaproteobacteria</taxon>
        <taxon>Burkholderiales</taxon>
        <taxon>Sutterellaceae</taxon>
        <taxon>Turicimonas</taxon>
    </lineage>
</organism>
<evidence type="ECO:0008006" key="4">
    <source>
        <dbReference type="Google" id="ProtNLM"/>
    </source>
</evidence>
<dbReference type="PIRSF" id="PIRSF032131">
    <property type="entry name" value="UCP032131"/>
    <property type="match status" value="1"/>
</dbReference>
<accession>A0A227KNP8</accession>
<dbReference type="Proteomes" id="UP000214610">
    <property type="component" value="Unassembled WGS sequence"/>
</dbReference>
<gene>
    <name evidence="2" type="ORF">ADH67_05850</name>
</gene>
<keyword evidence="3" id="KW-1185">Reference proteome</keyword>
<feature type="coiled-coil region" evidence="1">
    <location>
        <begin position="63"/>
        <end position="93"/>
    </location>
</feature>
<evidence type="ECO:0000313" key="2">
    <source>
        <dbReference type="EMBL" id="OXE49656.1"/>
    </source>
</evidence>
<sequence>MALKVFNFKCKNGHLFEAMIPSVKEFEKQRDAGLFLCPFCECREVERVLSAPHVARSRSTSVSASEKEAQERLENLIKEVAEQINSAEDVGEKFAAEARAIHYGDSPERSIRGTAKTEEVIELIEEGVPIVPLGVKNDRKVN</sequence>